<organism evidence="3 4">
    <name type="scientific">Candidatus Collierbacteria bacterium RIFOXYD1_FULL_40_9</name>
    <dbReference type="NCBI Taxonomy" id="1817731"/>
    <lineage>
        <taxon>Bacteria</taxon>
        <taxon>Candidatus Collieribacteriota</taxon>
    </lineage>
</organism>
<feature type="compositionally biased region" description="Pro residues" evidence="1">
    <location>
        <begin position="7"/>
        <end position="17"/>
    </location>
</feature>
<dbReference type="AlphaFoldDB" id="A0A1F5FV98"/>
<reference evidence="3 4" key="1">
    <citation type="journal article" date="2016" name="Nat. Commun.">
        <title>Thousands of microbial genomes shed light on interconnected biogeochemical processes in an aquifer system.</title>
        <authorList>
            <person name="Anantharaman K."/>
            <person name="Brown C.T."/>
            <person name="Hug L.A."/>
            <person name="Sharon I."/>
            <person name="Castelle C.J."/>
            <person name="Probst A.J."/>
            <person name="Thomas B.C."/>
            <person name="Singh A."/>
            <person name="Wilkins M.J."/>
            <person name="Karaoz U."/>
            <person name="Brodie E.L."/>
            <person name="Williams K.H."/>
            <person name="Hubbard S.S."/>
            <person name="Banfield J.F."/>
        </authorList>
    </citation>
    <scope>NUCLEOTIDE SEQUENCE [LARGE SCALE GENOMIC DNA]</scope>
</reference>
<accession>A0A1F5FV98</accession>
<dbReference type="InterPro" id="IPR006059">
    <property type="entry name" value="SBP"/>
</dbReference>
<dbReference type="Pfam" id="PF13416">
    <property type="entry name" value="SBP_bac_8"/>
    <property type="match status" value="1"/>
</dbReference>
<proteinExistence type="predicted"/>
<dbReference type="EMBL" id="MFAQ01000014">
    <property type="protein sequence ID" value="OGD83520.1"/>
    <property type="molecule type" value="Genomic_DNA"/>
</dbReference>
<feature type="transmembrane region" description="Helical" evidence="2">
    <location>
        <begin position="60"/>
        <end position="81"/>
    </location>
</feature>
<name>A0A1F5FV98_9BACT</name>
<dbReference type="CDD" id="cd13585">
    <property type="entry name" value="PBP2_TMBP_like"/>
    <property type="match status" value="1"/>
</dbReference>
<comment type="caution">
    <text evidence="3">The sequence shown here is derived from an EMBL/GenBank/DDBJ whole genome shotgun (WGS) entry which is preliminary data.</text>
</comment>
<evidence type="ECO:0000313" key="4">
    <source>
        <dbReference type="Proteomes" id="UP000179237"/>
    </source>
</evidence>
<dbReference type="Proteomes" id="UP000179237">
    <property type="component" value="Unassembled WGS sequence"/>
</dbReference>
<protein>
    <recommendedName>
        <fullName evidence="5">Extracellular solute-binding protein family 1</fullName>
    </recommendedName>
</protein>
<evidence type="ECO:0000313" key="3">
    <source>
        <dbReference type="EMBL" id="OGD83520.1"/>
    </source>
</evidence>
<dbReference type="SUPFAM" id="SSF53850">
    <property type="entry name" value="Periplasmic binding protein-like II"/>
    <property type="match status" value="1"/>
</dbReference>
<evidence type="ECO:0000256" key="2">
    <source>
        <dbReference type="SAM" id="Phobius"/>
    </source>
</evidence>
<evidence type="ECO:0008006" key="5">
    <source>
        <dbReference type="Google" id="ProtNLM"/>
    </source>
</evidence>
<feature type="region of interest" description="Disordered" evidence="1">
    <location>
        <begin position="1"/>
        <end position="53"/>
    </location>
</feature>
<keyword evidence="2" id="KW-0472">Membrane</keyword>
<dbReference type="InterPro" id="IPR050490">
    <property type="entry name" value="Bact_solute-bd_prot1"/>
</dbReference>
<gene>
    <name evidence="3" type="ORF">A2572_03965</name>
</gene>
<dbReference type="PANTHER" id="PTHR43649">
    <property type="entry name" value="ARABINOSE-BINDING PROTEIN-RELATED"/>
    <property type="match status" value="1"/>
</dbReference>
<evidence type="ECO:0000256" key="1">
    <source>
        <dbReference type="SAM" id="MobiDB-lite"/>
    </source>
</evidence>
<keyword evidence="2" id="KW-0812">Transmembrane</keyword>
<sequence>MDNQFPKPGPIKPPVPPISGSSQPASNPIPASTFGPPPIISNPSPSLTPASAKKFSKPQIPTIAIIIPIVLLVLVGGFFLIRSLTSGGSKTTDGQPLPAKTTNTKTITINYFGLWEPSQVMKPVIDAFEKQNPNIKVNYLPQSSQDYQERLMTNLSGQTPPDVFRLHTTWLPLFAKYILPAPANTISATEISTNFYPIVSKLLVSNGQVYGIPMTVEGLGLFVNTSMLAQKQTKNPKTWEDLVTAAKSLTEVDPATSKITRAGVALGNTSNVDHWPDIVSLMLLQAGVKMNNMKSPEVQSTLDYYTKFVTKLKVWDETLPPSIIAFANEKVAMILAPSWRAREIKAMNPSLSWEVIPVPQLPDVEPLNWASIWFETVSKETKYPQESWKFVSFLASANAQQLLFDSASTERSFPQSPANKVTASNAVKNLVVAPFATSMETASTFYTASMTRDSKTALNSRLIKYLEDAINSFALSQDGNKIIETLDNGFNQVLSEYGLVTKTAPATTSQ</sequence>
<keyword evidence="2" id="KW-1133">Transmembrane helix</keyword>
<dbReference type="Gene3D" id="3.40.190.10">
    <property type="entry name" value="Periplasmic binding protein-like II"/>
    <property type="match status" value="1"/>
</dbReference>
<dbReference type="PANTHER" id="PTHR43649:SF12">
    <property type="entry name" value="DIACETYLCHITOBIOSE BINDING PROTEIN DASA"/>
    <property type="match status" value="1"/>
</dbReference>